<dbReference type="Proteomes" id="UP000298030">
    <property type="component" value="Unassembled WGS sequence"/>
</dbReference>
<reference evidence="2 3" key="1">
    <citation type="journal article" date="2019" name="Nat. Ecol. Evol.">
        <title>Megaphylogeny resolves global patterns of mushroom evolution.</title>
        <authorList>
            <person name="Varga T."/>
            <person name="Krizsan K."/>
            <person name="Foldi C."/>
            <person name="Dima B."/>
            <person name="Sanchez-Garcia M."/>
            <person name="Sanchez-Ramirez S."/>
            <person name="Szollosi G.J."/>
            <person name="Szarkandi J.G."/>
            <person name="Papp V."/>
            <person name="Albert L."/>
            <person name="Andreopoulos W."/>
            <person name="Angelini C."/>
            <person name="Antonin V."/>
            <person name="Barry K.W."/>
            <person name="Bougher N.L."/>
            <person name="Buchanan P."/>
            <person name="Buyck B."/>
            <person name="Bense V."/>
            <person name="Catcheside P."/>
            <person name="Chovatia M."/>
            <person name="Cooper J."/>
            <person name="Damon W."/>
            <person name="Desjardin D."/>
            <person name="Finy P."/>
            <person name="Geml J."/>
            <person name="Haridas S."/>
            <person name="Hughes K."/>
            <person name="Justo A."/>
            <person name="Karasinski D."/>
            <person name="Kautmanova I."/>
            <person name="Kiss B."/>
            <person name="Kocsube S."/>
            <person name="Kotiranta H."/>
            <person name="LaButti K.M."/>
            <person name="Lechner B.E."/>
            <person name="Liimatainen K."/>
            <person name="Lipzen A."/>
            <person name="Lukacs Z."/>
            <person name="Mihaltcheva S."/>
            <person name="Morgado L.N."/>
            <person name="Niskanen T."/>
            <person name="Noordeloos M.E."/>
            <person name="Ohm R.A."/>
            <person name="Ortiz-Santana B."/>
            <person name="Ovrebo C."/>
            <person name="Racz N."/>
            <person name="Riley R."/>
            <person name="Savchenko A."/>
            <person name="Shiryaev A."/>
            <person name="Soop K."/>
            <person name="Spirin V."/>
            <person name="Szebenyi C."/>
            <person name="Tomsovsky M."/>
            <person name="Tulloss R.E."/>
            <person name="Uehling J."/>
            <person name="Grigoriev I.V."/>
            <person name="Vagvolgyi C."/>
            <person name="Papp T."/>
            <person name="Martin F.M."/>
            <person name="Miettinen O."/>
            <person name="Hibbett D.S."/>
            <person name="Nagy L.G."/>
        </authorList>
    </citation>
    <scope>NUCLEOTIDE SEQUENCE [LARGE SCALE GENOMIC DNA]</scope>
    <source>
        <strain evidence="2 3">FP101781</strain>
    </source>
</reference>
<dbReference type="Pfam" id="PF00240">
    <property type="entry name" value="ubiquitin"/>
    <property type="match status" value="1"/>
</dbReference>
<dbReference type="SUPFAM" id="SSF54236">
    <property type="entry name" value="Ubiquitin-like"/>
    <property type="match status" value="1"/>
</dbReference>
<dbReference type="InterPro" id="IPR019956">
    <property type="entry name" value="Ubiquitin_dom"/>
</dbReference>
<dbReference type="SMART" id="SM00213">
    <property type="entry name" value="UBQ"/>
    <property type="match status" value="1"/>
</dbReference>
<dbReference type="FunFam" id="3.10.20.90:FF:000160">
    <property type="entry name" value="Polyubiquitin-C"/>
    <property type="match status" value="1"/>
</dbReference>
<comment type="caution">
    <text evidence="2">The sequence shown here is derived from an EMBL/GenBank/DDBJ whole genome shotgun (WGS) entry which is preliminary data.</text>
</comment>
<protein>
    <submittedName>
        <fullName evidence="2">Ubiquitin-domain-containing protein</fullName>
    </submittedName>
</protein>
<dbReference type="EMBL" id="QPFP01000141">
    <property type="protein sequence ID" value="TEB20405.1"/>
    <property type="molecule type" value="Genomic_DNA"/>
</dbReference>
<dbReference type="InterPro" id="IPR019954">
    <property type="entry name" value="Ubiquitin_CS"/>
</dbReference>
<evidence type="ECO:0000259" key="1">
    <source>
        <dbReference type="PROSITE" id="PS50053"/>
    </source>
</evidence>
<dbReference type="Gene3D" id="3.10.20.90">
    <property type="entry name" value="Phosphatidylinositol 3-kinase Catalytic Subunit, Chain A, domain 1"/>
    <property type="match status" value="1"/>
</dbReference>
<dbReference type="PROSITE" id="PS00299">
    <property type="entry name" value="UBIQUITIN_1"/>
    <property type="match status" value="1"/>
</dbReference>
<sequence>MATVDPAAQRLFILEYGSRRVLVAPPLDHDGLQQSIHRHFPEIPSGHSVSYHTRDLQISEGLFVEISSDIWSAVIPMLNKLTIRTAQEVGAGGGGMTISVKTLTGKTLNVHMGSSSDTVELVKLKIQDKEGIPPDQQRLIFVGKQLDDCHTLQSLGIREGSTIHLVLKLRGDKPVIYLFSPSGLDIDATVKLSLVPEWKFSALYPAVPVITSSAGVQGLQWNVKASQDGTLLEKNTGLKVSYLFWEAETFKGHGGPLSPLPSPSDEQAVLDLEPTFVPNQPHIDPTNSVLLEVSKMTPYLDATLKTLGLHTEARTSFITYWLPAFLKYPYVALRFLPQAAYANAAPLEVSPMPDVTVRVFMLFKGLKAEEAHGKWGTANSTIDWKSVVGLGEQSLADGSLFRVVEWGGMEIL</sequence>
<dbReference type="AlphaFoldDB" id="A0A4Y7SFW8"/>
<proteinExistence type="predicted"/>
<feature type="domain" description="Ubiquitin-like" evidence="1">
    <location>
        <begin position="96"/>
        <end position="172"/>
    </location>
</feature>
<gene>
    <name evidence="2" type="ORF">FA13DRAFT_1757799</name>
</gene>
<dbReference type="InterPro" id="IPR000626">
    <property type="entry name" value="Ubiquitin-like_dom"/>
</dbReference>
<evidence type="ECO:0000313" key="2">
    <source>
        <dbReference type="EMBL" id="TEB20405.1"/>
    </source>
</evidence>
<organism evidence="2 3">
    <name type="scientific">Coprinellus micaceus</name>
    <name type="common">Glistening ink-cap mushroom</name>
    <name type="synonym">Coprinus micaceus</name>
    <dbReference type="NCBI Taxonomy" id="71717"/>
    <lineage>
        <taxon>Eukaryota</taxon>
        <taxon>Fungi</taxon>
        <taxon>Dikarya</taxon>
        <taxon>Basidiomycota</taxon>
        <taxon>Agaricomycotina</taxon>
        <taxon>Agaricomycetes</taxon>
        <taxon>Agaricomycetidae</taxon>
        <taxon>Agaricales</taxon>
        <taxon>Agaricineae</taxon>
        <taxon>Psathyrellaceae</taxon>
        <taxon>Coprinellus</taxon>
    </lineage>
</organism>
<name>A0A4Y7SFW8_COPMI</name>
<keyword evidence="3" id="KW-1185">Reference proteome</keyword>
<dbReference type="STRING" id="71717.A0A4Y7SFW8"/>
<evidence type="ECO:0000313" key="3">
    <source>
        <dbReference type="Proteomes" id="UP000298030"/>
    </source>
</evidence>
<dbReference type="InterPro" id="IPR029071">
    <property type="entry name" value="Ubiquitin-like_domsf"/>
</dbReference>
<dbReference type="PROSITE" id="PS50053">
    <property type="entry name" value="UBIQUITIN_2"/>
    <property type="match status" value="1"/>
</dbReference>
<dbReference type="OrthoDB" id="428577at2759"/>
<dbReference type="InterPro" id="IPR050158">
    <property type="entry name" value="Ubiquitin_ubiquitin-like"/>
</dbReference>
<dbReference type="PRINTS" id="PR00348">
    <property type="entry name" value="UBIQUITIN"/>
</dbReference>
<accession>A0A4Y7SFW8</accession>
<dbReference type="PANTHER" id="PTHR10666">
    <property type="entry name" value="UBIQUITIN"/>
    <property type="match status" value="1"/>
</dbReference>